<sequence length="340" mass="38181">MERSRAIRVTLLTVQGSGMGPTTAPISLFDRFISVKWGNCLLASPTRGTHVAPLSRCGDTSSLVCEICSKFIILDCSVSRETFQLPFFKNRYCAYLAVLPQISNHPNFSTSRNFCFPFFQKLLPSQLSFGTMASSQNQELQSIKDSELDSLRRQLCLPGGVTLQRVKGPADWYLRPCAPEGSIVLCRKHLECLRFPLPPLVHQFFALMGIHPMQLNANGIMILMGLSVLSVIYNTHIDLEVVFYAYKLVLIPKKSSYPTFYLQPLPGRHIFWGLPRSDKLWDSHARLYAVGGAWCSPWVNGEHFQIPSVFLQSKHRTMTFGFGFPHGFISHVIFPCAGSA</sequence>
<dbReference type="OrthoDB" id="1775530at2759"/>
<dbReference type="EMBL" id="JXTB01000210">
    <property type="protein sequence ID" value="PON53199.1"/>
    <property type="molecule type" value="Genomic_DNA"/>
</dbReference>
<reference evidence="2" key="1">
    <citation type="submission" date="2016-06" db="EMBL/GenBank/DDBJ databases">
        <title>Parallel loss of symbiosis genes in relatives of nitrogen-fixing non-legume Parasponia.</title>
        <authorList>
            <person name="Van Velzen R."/>
            <person name="Holmer R."/>
            <person name="Bu F."/>
            <person name="Rutten L."/>
            <person name="Van Zeijl A."/>
            <person name="Liu W."/>
            <person name="Santuari L."/>
            <person name="Cao Q."/>
            <person name="Sharma T."/>
            <person name="Shen D."/>
            <person name="Roswanjaya Y."/>
            <person name="Wardhani T."/>
            <person name="Kalhor M.S."/>
            <person name="Jansen J."/>
            <person name="Van den Hoogen J."/>
            <person name="Gungor B."/>
            <person name="Hartog M."/>
            <person name="Hontelez J."/>
            <person name="Verver J."/>
            <person name="Yang W.-C."/>
            <person name="Schijlen E."/>
            <person name="Repin R."/>
            <person name="Schilthuizen M."/>
            <person name="Schranz E."/>
            <person name="Heidstra R."/>
            <person name="Miyata K."/>
            <person name="Fedorova E."/>
            <person name="Kohlen W."/>
            <person name="Bisseling T."/>
            <person name="Smit S."/>
            <person name="Geurts R."/>
        </authorList>
    </citation>
    <scope>NUCLEOTIDE SEQUENCE [LARGE SCALE GENOMIC DNA]</scope>
    <source>
        <strain evidence="2">cv. WU1-14</strain>
    </source>
</reference>
<keyword evidence="2" id="KW-1185">Reference proteome</keyword>
<dbReference type="AlphaFoldDB" id="A0A2P5BWQ8"/>
<name>A0A2P5BWQ8_PARAD</name>
<accession>A0A2P5BWQ8</accession>
<gene>
    <name evidence="1" type="ORF">PanWU01x14_204300</name>
</gene>
<dbReference type="Proteomes" id="UP000237105">
    <property type="component" value="Unassembled WGS sequence"/>
</dbReference>
<feature type="non-terminal residue" evidence="1">
    <location>
        <position position="340"/>
    </location>
</feature>
<evidence type="ECO:0000313" key="1">
    <source>
        <dbReference type="EMBL" id="PON53199.1"/>
    </source>
</evidence>
<protein>
    <submittedName>
        <fullName evidence="1">Uncharacterized protein</fullName>
    </submittedName>
</protein>
<evidence type="ECO:0000313" key="2">
    <source>
        <dbReference type="Proteomes" id="UP000237105"/>
    </source>
</evidence>
<comment type="caution">
    <text evidence="1">The sequence shown here is derived from an EMBL/GenBank/DDBJ whole genome shotgun (WGS) entry which is preliminary data.</text>
</comment>
<proteinExistence type="predicted"/>
<organism evidence="1 2">
    <name type="scientific">Parasponia andersonii</name>
    <name type="common">Sponia andersonii</name>
    <dbReference type="NCBI Taxonomy" id="3476"/>
    <lineage>
        <taxon>Eukaryota</taxon>
        <taxon>Viridiplantae</taxon>
        <taxon>Streptophyta</taxon>
        <taxon>Embryophyta</taxon>
        <taxon>Tracheophyta</taxon>
        <taxon>Spermatophyta</taxon>
        <taxon>Magnoliopsida</taxon>
        <taxon>eudicotyledons</taxon>
        <taxon>Gunneridae</taxon>
        <taxon>Pentapetalae</taxon>
        <taxon>rosids</taxon>
        <taxon>fabids</taxon>
        <taxon>Rosales</taxon>
        <taxon>Cannabaceae</taxon>
        <taxon>Parasponia</taxon>
    </lineage>
</organism>